<dbReference type="InterPro" id="IPR024937">
    <property type="entry name" value="Domain_X"/>
</dbReference>
<dbReference type="PANTHER" id="PTHR34047">
    <property type="entry name" value="NUCLEAR INTRON MATURASE 1, MITOCHONDRIAL-RELATED"/>
    <property type="match status" value="1"/>
</dbReference>
<feature type="domain" description="Domain X" evidence="1">
    <location>
        <begin position="200"/>
        <end position="246"/>
    </location>
</feature>
<dbReference type="GO" id="GO:0005739">
    <property type="term" value="C:mitochondrion"/>
    <property type="evidence" value="ECO:0007669"/>
    <property type="project" value="UniProtKB-ARBA"/>
</dbReference>
<dbReference type="GO" id="GO:0006397">
    <property type="term" value="P:mRNA processing"/>
    <property type="evidence" value="ECO:0007669"/>
    <property type="project" value="InterPro"/>
</dbReference>
<reference evidence="2 3" key="1">
    <citation type="journal article" date="2018" name="BMC Genomics">
        <title>Comparative genome analyses reveal sequence features reflecting distinct modes of host-adaptation between dicot and monocot powdery mildew.</title>
        <authorList>
            <person name="Wu Y."/>
            <person name="Ma X."/>
            <person name="Pan Z."/>
            <person name="Kale S.D."/>
            <person name="Song Y."/>
            <person name="King H."/>
            <person name="Zhang Q."/>
            <person name="Presley C."/>
            <person name="Deng X."/>
            <person name="Wei C.I."/>
            <person name="Xiao S."/>
        </authorList>
    </citation>
    <scope>NUCLEOTIDE SEQUENCE [LARGE SCALE GENOMIC DNA]</scope>
    <source>
        <strain evidence="2">UMSG2</strain>
    </source>
</reference>
<evidence type="ECO:0000313" key="3">
    <source>
        <dbReference type="Proteomes" id="UP000286134"/>
    </source>
</evidence>
<dbReference type="Pfam" id="PF01348">
    <property type="entry name" value="Intron_maturas2"/>
    <property type="match status" value="1"/>
</dbReference>
<dbReference type="SUPFAM" id="SSF56672">
    <property type="entry name" value="DNA/RNA polymerases"/>
    <property type="match status" value="1"/>
</dbReference>
<keyword evidence="3" id="KW-1185">Reference proteome</keyword>
<dbReference type="InterPro" id="IPR043502">
    <property type="entry name" value="DNA/RNA_pol_sf"/>
</dbReference>
<evidence type="ECO:0000259" key="1">
    <source>
        <dbReference type="Pfam" id="PF01348"/>
    </source>
</evidence>
<dbReference type="STRING" id="212602.A0A420I039"/>
<accession>A0A420I039</accession>
<name>A0A420I039_9PEZI</name>
<protein>
    <submittedName>
        <fullName evidence="2">Putative 91 kDa protein in cob intron</fullName>
    </submittedName>
</protein>
<sequence>MILEVIFEPTFSDNSHGFRPGRSCHTALKKIKERFGGDISKCFDSFDQDVLMKIIEQKIKDRRFTDLIRKALKAGYMEFIIFKHSISEAQARIHKLILKTPYYKAMDPSFNKLTYDDCITILDKIKIFLKQELNLELSDSKTLITNAKEGKARFLGTDIFRKSHQSFSSSQFGFIKRNGREVRLEAPKQRILKKLTSVGFVENRNRISSSIHYILKTSCVKLLAAKFKLETQNKVFTKFGSNLKGENRISFLDACAVCDSDYRVEMHHVRMKDLNPKLKKIVDKRNRKQIPLCRTCHLAYHHKGDEKNHNT</sequence>
<organism evidence="2 3">
    <name type="scientific">Erysiphe neolycopersici</name>
    <dbReference type="NCBI Taxonomy" id="212602"/>
    <lineage>
        <taxon>Eukaryota</taxon>
        <taxon>Fungi</taxon>
        <taxon>Dikarya</taxon>
        <taxon>Ascomycota</taxon>
        <taxon>Pezizomycotina</taxon>
        <taxon>Leotiomycetes</taxon>
        <taxon>Erysiphales</taxon>
        <taxon>Erysiphaceae</taxon>
        <taxon>Erysiphe</taxon>
    </lineage>
</organism>
<dbReference type="EMBL" id="MCFK01002842">
    <property type="protein sequence ID" value="RKF63033.1"/>
    <property type="molecule type" value="Genomic_DNA"/>
</dbReference>
<dbReference type="Proteomes" id="UP000286134">
    <property type="component" value="Unassembled WGS sequence"/>
</dbReference>
<comment type="caution">
    <text evidence="2">The sequence shown here is derived from an EMBL/GenBank/DDBJ whole genome shotgun (WGS) entry which is preliminary data.</text>
</comment>
<dbReference type="InterPro" id="IPR051083">
    <property type="entry name" value="GrpII_Intron_Splice-Mob/Def"/>
</dbReference>
<proteinExistence type="predicted"/>
<dbReference type="PANTHER" id="PTHR34047:SF8">
    <property type="entry name" value="PROTEIN YKFC"/>
    <property type="match status" value="1"/>
</dbReference>
<evidence type="ECO:0000313" key="2">
    <source>
        <dbReference type="EMBL" id="RKF63033.1"/>
    </source>
</evidence>
<dbReference type="OrthoDB" id="5428681at2759"/>
<dbReference type="CDD" id="cd01651">
    <property type="entry name" value="RT_G2_intron"/>
    <property type="match status" value="1"/>
</dbReference>
<gene>
    <name evidence="2" type="ORF">OnM2_028065</name>
</gene>
<dbReference type="AlphaFoldDB" id="A0A420I039"/>